<proteinExistence type="predicted"/>
<dbReference type="EMBL" id="LWDX02011962">
    <property type="protein sequence ID" value="OEL35470.1"/>
    <property type="molecule type" value="Genomic_DNA"/>
</dbReference>
<feature type="compositionally biased region" description="Basic and acidic residues" evidence="11">
    <location>
        <begin position="171"/>
        <end position="180"/>
    </location>
</feature>
<evidence type="ECO:0000256" key="3">
    <source>
        <dbReference type="ARBA" id="ARBA00022490"/>
    </source>
</evidence>
<dbReference type="Proteomes" id="UP000095767">
    <property type="component" value="Unassembled WGS sequence"/>
</dbReference>
<keyword evidence="6" id="KW-0832">Ubl conjugation</keyword>
<dbReference type="PANTHER" id="PTHR31169:SF8">
    <property type="entry name" value="ZINC-FINGER DOMAIN OF MONOAMINE-OXIDASE A REPRESSOR R1 PROTEIN"/>
    <property type="match status" value="1"/>
</dbReference>
<dbReference type="InterPro" id="IPR018866">
    <property type="entry name" value="Znf-4CXXC_R1"/>
</dbReference>
<evidence type="ECO:0000256" key="11">
    <source>
        <dbReference type="SAM" id="MobiDB-lite"/>
    </source>
</evidence>
<dbReference type="GO" id="GO:0051301">
    <property type="term" value="P:cell division"/>
    <property type="evidence" value="ECO:0007669"/>
    <property type="project" value="UniProtKB-KW"/>
</dbReference>
<comment type="subcellular location">
    <subcellularLocation>
        <location evidence="2">Cytoplasm</location>
    </subcellularLocation>
    <subcellularLocation>
        <location evidence="1">Nucleus</location>
    </subcellularLocation>
</comment>
<dbReference type="OrthoDB" id="298344at2759"/>
<feature type="domain" description="Zinc-finger" evidence="12">
    <location>
        <begin position="50"/>
        <end position="149"/>
    </location>
</feature>
<keyword evidence="14" id="KW-1185">Reference proteome</keyword>
<dbReference type="PANTHER" id="PTHR31169">
    <property type="entry name" value="OS05G0300700 PROTEIN"/>
    <property type="match status" value="1"/>
</dbReference>
<sequence>MAASPERNGCLSEERVEVLEPQPLEVIAPEVKAKKRNPAPGVRVVGRRIYDPENGKTCHQCRQKTTDFAAACKQVKKKGPCPIKYCRKCLLNRYGENAEEAAGKEDWICPKCRGICNCSFCRKKKGEMPTGIMAHIAKASGCTSVHDLLEKGSEVVAAAQAILKVNGSDKQGTRSSRETDAADEVAAEWDESVGIDLNTVPGDEGDENIGVDLNALPSVCIKKKQKLQHSLMKNPADERSHGGDSGEQLLRDESPKVLNNNIALPRGTPVTNIAGAQLDDEDIGAAVQFLEFCRTFAEEKELKERLKDNMDKTMLSPNEAAALSSEENKDLVSQIKEAQEVKRAAINDMAAIEKQGGLWTKPLIVEKGLAYWKLDGYCDNTAILLQEHGHDELLANKDKWFMFTEDEEKAIEEHIATG</sequence>
<feature type="coiled-coil region" evidence="10">
    <location>
        <begin position="328"/>
        <end position="355"/>
    </location>
</feature>
<dbReference type="AlphaFoldDB" id="A0A1E5WE43"/>
<keyword evidence="3" id="KW-0963">Cytoplasm</keyword>
<keyword evidence="13" id="KW-0132">Cell division</keyword>
<feature type="region of interest" description="Disordered" evidence="11">
    <location>
        <begin position="230"/>
        <end position="249"/>
    </location>
</feature>
<keyword evidence="5" id="KW-0597">Phosphoprotein</keyword>
<dbReference type="GO" id="GO:0005737">
    <property type="term" value="C:cytoplasm"/>
    <property type="evidence" value="ECO:0007669"/>
    <property type="project" value="UniProtKB-SubCell"/>
</dbReference>
<reference evidence="13 14" key="1">
    <citation type="submission" date="2016-09" db="EMBL/GenBank/DDBJ databases">
        <title>The draft genome of Dichanthelium oligosanthes: A C3 panicoid grass species.</title>
        <authorList>
            <person name="Studer A.J."/>
            <person name="Schnable J.C."/>
            <person name="Brutnell T.P."/>
        </authorList>
    </citation>
    <scope>NUCLEOTIDE SEQUENCE [LARGE SCALE GENOMIC DNA]</scope>
    <source>
        <strain evidence="14">cv. Kellogg 1175</strain>
        <tissue evidence="13">Leaf</tissue>
    </source>
</reference>
<comment type="caution">
    <text evidence="13">The sequence shown here is derived from an EMBL/GenBank/DDBJ whole genome shotgun (WGS) entry which is preliminary data.</text>
</comment>
<dbReference type="Pfam" id="PF10497">
    <property type="entry name" value="zf-4CXXC_R1"/>
    <property type="match status" value="1"/>
</dbReference>
<evidence type="ECO:0000256" key="9">
    <source>
        <dbReference type="ARBA" id="ARBA00023242"/>
    </source>
</evidence>
<accession>A0A1E5WE43</accession>
<dbReference type="InterPro" id="IPR040221">
    <property type="entry name" value="CDCA7/CDA7L"/>
</dbReference>
<keyword evidence="7" id="KW-0805">Transcription regulation</keyword>
<evidence type="ECO:0000259" key="12">
    <source>
        <dbReference type="Pfam" id="PF10497"/>
    </source>
</evidence>
<feature type="region of interest" description="Disordered" evidence="11">
    <location>
        <begin position="167"/>
        <end position="188"/>
    </location>
</feature>
<evidence type="ECO:0000256" key="6">
    <source>
        <dbReference type="ARBA" id="ARBA00022843"/>
    </source>
</evidence>
<evidence type="ECO:0000313" key="14">
    <source>
        <dbReference type="Proteomes" id="UP000095767"/>
    </source>
</evidence>
<feature type="compositionally biased region" description="Basic and acidic residues" evidence="11">
    <location>
        <begin position="235"/>
        <end position="249"/>
    </location>
</feature>
<evidence type="ECO:0000256" key="10">
    <source>
        <dbReference type="SAM" id="Coils"/>
    </source>
</evidence>
<evidence type="ECO:0000256" key="5">
    <source>
        <dbReference type="ARBA" id="ARBA00022553"/>
    </source>
</evidence>
<gene>
    <name evidence="13" type="ORF">BAE44_0003511</name>
</gene>
<keyword evidence="13" id="KW-0131">Cell cycle</keyword>
<evidence type="ECO:0000256" key="2">
    <source>
        <dbReference type="ARBA" id="ARBA00004496"/>
    </source>
</evidence>
<keyword evidence="8" id="KW-0804">Transcription</keyword>
<evidence type="ECO:0000313" key="13">
    <source>
        <dbReference type="EMBL" id="OEL35470.1"/>
    </source>
</evidence>
<protein>
    <submittedName>
        <fullName evidence="13">Cell division cycle-associated 7-like protein</fullName>
    </submittedName>
</protein>
<evidence type="ECO:0000256" key="4">
    <source>
        <dbReference type="ARBA" id="ARBA00022499"/>
    </source>
</evidence>
<name>A0A1E5WE43_9POAL</name>
<evidence type="ECO:0000256" key="8">
    <source>
        <dbReference type="ARBA" id="ARBA00023163"/>
    </source>
</evidence>
<dbReference type="GO" id="GO:0005634">
    <property type="term" value="C:nucleus"/>
    <property type="evidence" value="ECO:0007669"/>
    <property type="project" value="UniProtKB-SubCell"/>
</dbReference>
<keyword evidence="9" id="KW-0539">Nucleus</keyword>
<keyword evidence="10" id="KW-0175">Coiled coil</keyword>
<evidence type="ECO:0000256" key="7">
    <source>
        <dbReference type="ARBA" id="ARBA00023015"/>
    </source>
</evidence>
<dbReference type="GO" id="GO:0006355">
    <property type="term" value="P:regulation of DNA-templated transcription"/>
    <property type="evidence" value="ECO:0007669"/>
    <property type="project" value="InterPro"/>
</dbReference>
<evidence type="ECO:0000256" key="1">
    <source>
        <dbReference type="ARBA" id="ARBA00004123"/>
    </source>
</evidence>
<keyword evidence="4" id="KW-1017">Isopeptide bond</keyword>
<organism evidence="13 14">
    <name type="scientific">Dichanthelium oligosanthes</name>
    <dbReference type="NCBI Taxonomy" id="888268"/>
    <lineage>
        <taxon>Eukaryota</taxon>
        <taxon>Viridiplantae</taxon>
        <taxon>Streptophyta</taxon>
        <taxon>Embryophyta</taxon>
        <taxon>Tracheophyta</taxon>
        <taxon>Spermatophyta</taxon>
        <taxon>Magnoliopsida</taxon>
        <taxon>Liliopsida</taxon>
        <taxon>Poales</taxon>
        <taxon>Poaceae</taxon>
        <taxon>PACMAD clade</taxon>
        <taxon>Panicoideae</taxon>
        <taxon>Panicodae</taxon>
        <taxon>Paniceae</taxon>
        <taxon>Dichantheliinae</taxon>
        <taxon>Dichanthelium</taxon>
    </lineage>
</organism>
<dbReference type="STRING" id="888268.A0A1E5WE43"/>